<comment type="caution">
    <text evidence="2">The sequence shown here is derived from an EMBL/GenBank/DDBJ whole genome shotgun (WGS) entry which is preliminary data.</text>
</comment>
<protein>
    <submittedName>
        <fullName evidence="2">Uncharacterized protein</fullName>
    </submittedName>
</protein>
<keyword evidence="1" id="KW-1133">Transmembrane helix</keyword>
<name>A0A2H0WLU6_9BACT</name>
<feature type="transmembrane region" description="Helical" evidence="1">
    <location>
        <begin position="12"/>
        <end position="35"/>
    </location>
</feature>
<organism evidence="2 3">
    <name type="scientific">Candidatus Tagabacteria bacterium CG09_land_8_20_14_0_10_41_14</name>
    <dbReference type="NCBI Taxonomy" id="1975021"/>
    <lineage>
        <taxon>Bacteria</taxon>
        <taxon>Candidatus Tagaibacteriota</taxon>
    </lineage>
</organism>
<dbReference type="InterPro" id="IPR043993">
    <property type="entry name" value="T4SS_pilin"/>
</dbReference>
<feature type="transmembrane region" description="Helical" evidence="1">
    <location>
        <begin position="96"/>
        <end position="116"/>
    </location>
</feature>
<dbReference type="EMBL" id="PEZL01000010">
    <property type="protein sequence ID" value="PIS13633.1"/>
    <property type="molecule type" value="Genomic_DNA"/>
</dbReference>
<keyword evidence="1" id="KW-0472">Membrane</keyword>
<gene>
    <name evidence="2" type="ORF">COT67_00805</name>
</gene>
<dbReference type="Pfam" id="PF18895">
    <property type="entry name" value="T4SS_pilin"/>
    <property type="match status" value="1"/>
</dbReference>
<accession>A0A2H0WLU6</accession>
<sequence>MMRIANKILQNKGFYYIIILLGMFLITQTCFAQALENPLGKDATFAELIGKVADIVMQVGGVAAVVMIIWSGFLFVTARGSDEQLKKAKSTFQWTIIGAVVLLGSSAIAKAIVNFVKGLK</sequence>
<proteinExistence type="predicted"/>
<feature type="transmembrane region" description="Helical" evidence="1">
    <location>
        <begin position="55"/>
        <end position="76"/>
    </location>
</feature>
<evidence type="ECO:0000313" key="2">
    <source>
        <dbReference type="EMBL" id="PIS13633.1"/>
    </source>
</evidence>
<keyword evidence="1" id="KW-0812">Transmembrane</keyword>
<dbReference type="AlphaFoldDB" id="A0A2H0WLU6"/>
<reference evidence="3" key="1">
    <citation type="submission" date="2017-09" db="EMBL/GenBank/DDBJ databases">
        <title>Depth-based differentiation of microbial function through sediment-hosted aquifers and enrichment of novel symbionts in the deep terrestrial subsurface.</title>
        <authorList>
            <person name="Probst A.J."/>
            <person name="Ladd B."/>
            <person name="Jarett J.K."/>
            <person name="Geller-Mcgrath D.E."/>
            <person name="Sieber C.M.K."/>
            <person name="Emerson J.B."/>
            <person name="Anantharaman K."/>
            <person name="Thomas B.C."/>
            <person name="Malmstrom R."/>
            <person name="Stieglmeier M."/>
            <person name="Klingl A."/>
            <person name="Woyke T."/>
            <person name="Ryan C.M."/>
            <person name="Banfield J.F."/>
        </authorList>
    </citation>
    <scope>NUCLEOTIDE SEQUENCE [LARGE SCALE GENOMIC DNA]</scope>
</reference>
<evidence type="ECO:0000256" key="1">
    <source>
        <dbReference type="SAM" id="Phobius"/>
    </source>
</evidence>
<evidence type="ECO:0000313" key="3">
    <source>
        <dbReference type="Proteomes" id="UP000230353"/>
    </source>
</evidence>
<dbReference type="Proteomes" id="UP000230353">
    <property type="component" value="Unassembled WGS sequence"/>
</dbReference>